<sequence>RCLKLKGAERPTMRQVTTELESLRGVESLEAQECLMITSATTVDPEQYSFGTVTTGSMNIPR</sequence>
<accession>A0AAD4TC90</accession>
<dbReference type="EMBL" id="JAJJMB010003208">
    <property type="protein sequence ID" value="KAI3948996.1"/>
    <property type="molecule type" value="Genomic_DNA"/>
</dbReference>
<comment type="caution">
    <text evidence="1">The sequence shown here is derived from an EMBL/GenBank/DDBJ whole genome shotgun (WGS) entry which is preliminary data.</text>
</comment>
<gene>
    <name evidence="1" type="ORF">MKW98_021602</name>
</gene>
<name>A0AAD4TC90_9MAGN</name>
<feature type="non-terminal residue" evidence="1">
    <location>
        <position position="1"/>
    </location>
</feature>
<proteinExistence type="predicted"/>
<dbReference type="AlphaFoldDB" id="A0AAD4TC90"/>
<organism evidence="1 2">
    <name type="scientific">Papaver atlanticum</name>
    <dbReference type="NCBI Taxonomy" id="357466"/>
    <lineage>
        <taxon>Eukaryota</taxon>
        <taxon>Viridiplantae</taxon>
        <taxon>Streptophyta</taxon>
        <taxon>Embryophyta</taxon>
        <taxon>Tracheophyta</taxon>
        <taxon>Spermatophyta</taxon>
        <taxon>Magnoliopsida</taxon>
        <taxon>Ranunculales</taxon>
        <taxon>Papaveraceae</taxon>
        <taxon>Papaveroideae</taxon>
        <taxon>Papaver</taxon>
    </lineage>
</organism>
<evidence type="ECO:0000313" key="2">
    <source>
        <dbReference type="Proteomes" id="UP001202328"/>
    </source>
</evidence>
<evidence type="ECO:0000313" key="1">
    <source>
        <dbReference type="EMBL" id="KAI3948996.1"/>
    </source>
</evidence>
<dbReference type="Proteomes" id="UP001202328">
    <property type="component" value="Unassembled WGS sequence"/>
</dbReference>
<protein>
    <submittedName>
        <fullName evidence="1">Uncharacterized protein</fullName>
    </submittedName>
</protein>
<reference evidence="1" key="1">
    <citation type="submission" date="2022-04" db="EMBL/GenBank/DDBJ databases">
        <title>A functionally conserved STORR gene fusion in Papaver species that diverged 16.8 million years ago.</title>
        <authorList>
            <person name="Catania T."/>
        </authorList>
    </citation>
    <scope>NUCLEOTIDE SEQUENCE</scope>
    <source>
        <strain evidence="1">S-188037</strain>
    </source>
</reference>
<keyword evidence="2" id="KW-1185">Reference proteome</keyword>